<dbReference type="GeneID" id="119724437"/>
<reference evidence="1" key="1">
    <citation type="submission" date="2022-11" db="UniProtKB">
        <authorList>
            <consortium name="EnsemblMetazoa"/>
        </authorList>
    </citation>
    <scope>IDENTIFICATION</scope>
</reference>
<name>A0A913ZK63_PATMI</name>
<dbReference type="Proteomes" id="UP000887568">
    <property type="component" value="Unplaced"/>
</dbReference>
<dbReference type="RefSeq" id="XP_038051426.1">
    <property type="nucleotide sequence ID" value="XM_038195498.1"/>
</dbReference>
<dbReference type="AlphaFoldDB" id="A0A913ZK63"/>
<evidence type="ECO:0000313" key="1">
    <source>
        <dbReference type="EnsemblMetazoa" id="XP_038051426.1"/>
    </source>
</evidence>
<evidence type="ECO:0000313" key="2">
    <source>
        <dbReference type="Proteomes" id="UP000887568"/>
    </source>
</evidence>
<keyword evidence="2" id="KW-1185">Reference proteome</keyword>
<proteinExistence type="predicted"/>
<accession>A0A913ZK63</accession>
<protein>
    <submittedName>
        <fullName evidence="1">Uncharacterized protein</fullName>
    </submittedName>
</protein>
<organism evidence="1 2">
    <name type="scientific">Patiria miniata</name>
    <name type="common">Bat star</name>
    <name type="synonym">Asterina miniata</name>
    <dbReference type="NCBI Taxonomy" id="46514"/>
    <lineage>
        <taxon>Eukaryota</taxon>
        <taxon>Metazoa</taxon>
        <taxon>Echinodermata</taxon>
        <taxon>Eleutherozoa</taxon>
        <taxon>Asterozoa</taxon>
        <taxon>Asteroidea</taxon>
        <taxon>Valvatacea</taxon>
        <taxon>Valvatida</taxon>
        <taxon>Asterinidae</taxon>
        <taxon>Patiria</taxon>
    </lineage>
</organism>
<dbReference type="EnsemblMetazoa" id="XM_038195498.1">
    <property type="protein sequence ID" value="XP_038051426.1"/>
    <property type="gene ID" value="LOC119724437"/>
</dbReference>
<sequence>MILVSSTLFLPRLHQSDSKRKGPRIFGVCCYWRVIMKWPVIASLLVIGVAVANGYWGSHSSDDPSYANLGFYILDMKCNDAGTHCQKCYIAHSQWNIAHMHVFEFTEDPAQFKFWCIEGNQDWKISIMQADLAQPYRICTAWSNYTMDAQLAKIDVCVDNTFEGVEVPPECPRPVFVVSLEYYVADKNIRGQQNLLCATP</sequence>